<dbReference type="InterPro" id="IPR000477">
    <property type="entry name" value="RT_dom"/>
</dbReference>
<feature type="region of interest" description="Disordered" evidence="3">
    <location>
        <begin position="583"/>
        <end position="689"/>
    </location>
</feature>
<dbReference type="PANTHER" id="PTHR33064">
    <property type="entry name" value="POL PROTEIN"/>
    <property type="match status" value="1"/>
</dbReference>
<dbReference type="InterPro" id="IPR041577">
    <property type="entry name" value="RT_RNaseH_2"/>
</dbReference>
<dbReference type="InterPro" id="IPR043128">
    <property type="entry name" value="Rev_trsase/Diguanyl_cyclase"/>
</dbReference>
<dbReference type="PANTHER" id="PTHR33064:SF37">
    <property type="entry name" value="RIBONUCLEASE H"/>
    <property type="match status" value="1"/>
</dbReference>
<feature type="compositionally biased region" description="Basic and acidic residues" evidence="3">
    <location>
        <begin position="630"/>
        <end position="641"/>
    </location>
</feature>
<protein>
    <recommendedName>
        <fullName evidence="2">ribonuclease H</fullName>
        <ecNumber evidence="2">3.1.26.4</ecNumber>
    </recommendedName>
</protein>
<organism evidence="6 7">
    <name type="scientific">Pleurodeles waltl</name>
    <name type="common">Iberian ribbed newt</name>
    <dbReference type="NCBI Taxonomy" id="8319"/>
    <lineage>
        <taxon>Eukaryota</taxon>
        <taxon>Metazoa</taxon>
        <taxon>Chordata</taxon>
        <taxon>Craniata</taxon>
        <taxon>Vertebrata</taxon>
        <taxon>Euteleostomi</taxon>
        <taxon>Amphibia</taxon>
        <taxon>Batrachia</taxon>
        <taxon>Caudata</taxon>
        <taxon>Salamandroidea</taxon>
        <taxon>Salamandridae</taxon>
        <taxon>Pleurodelinae</taxon>
        <taxon>Pleurodeles</taxon>
    </lineage>
</organism>
<dbReference type="InterPro" id="IPR043502">
    <property type="entry name" value="DNA/RNA_pol_sf"/>
</dbReference>
<proteinExistence type="inferred from homology"/>
<dbReference type="Gene3D" id="3.10.20.370">
    <property type="match status" value="1"/>
</dbReference>
<evidence type="ECO:0000313" key="6">
    <source>
        <dbReference type="EMBL" id="KAJ1125905.1"/>
    </source>
</evidence>
<evidence type="ECO:0000256" key="1">
    <source>
        <dbReference type="ARBA" id="ARBA00010879"/>
    </source>
</evidence>
<comment type="similarity">
    <text evidence="1">Belongs to the beta type-B retroviral polymerase family. HERV class-II K(HML-2) pol subfamily.</text>
</comment>
<evidence type="ECO:0000256" key="3">
    <source>
        <dbReference type="SAM" id="MobiDB-lite"/>
    </source>
</evidence>
<feature type="region of interest" description="Disordered" evidence="3">
    <location>
        <begin position="114"/>
        <end position="139"/>
    </location>
</feature>
<dbReference type="GO" id="GO:0004523">
    <property type="term" value="F:RNA-DNA hybrid ribonuclease activity"/>
    <property type="evidence" value="ECO:0007669"/>
    <property type="project" value="UniProtKB-EC"/>
</dbReference>
<dbReference type="Gene3D" id="3.30.70.270">
    <property type="match status" value="1"/>
</dbReference>
<gene>
    <name evidence="6" type="ORF">NDU88_004320</name>
</gene>
<dbReference type="InterPro" id="IPR051320">
    <property type="entry name" value="Viral_Replic_Matur_Polypro"/>
</dbReference>
<feature type="region of interest" description="Disordered" evidence="3">
    <location>
        <begin position="520"/>
        <end position="569"/>
    </location>
</feature>
<dbReference type="Proteomes" id="UP001066276">
    <property type="component" value="Chromosome 7"/>
</dbReference>
<dbReference type="SUPFAM" id="SSF56672">
    <property type="entry name" value="DNA/RNA polymerases"/>
    <property type="match status" value="1"/>
</dbReference>
<reference evidence="6" key="1">
    <citation type="journal article" date="2022" name="bioRxiv">
        <title>Sequencing and chromosome-scale assembly of the giantPleurodeles waltlgenome.</title>
        <authorList>
            <person name="Brown T."/>
            <person name="Elewa A."/>
            <person name="Iarovenko S."/>
            <person name="Subramanian E."/>
            <person name="Araus A.J."/>
            <person name="Petzold A."/>
            <person name="Susuki M."/>
            <person name="Suzuki K.-i.T."/>
            <person name="Hayashi T."/>
            <person name="Toyoda A."/>
            <person name="Oliveira C."/>
            <person name="Osipova E."/>
            <person name="Leigh N.D."/>
            <person name="Simon A."/>
            <person name="Yun M.H."/>
        </authorList>
    </citation>
    <scope>NUCLEOTIDE SEQUENCE</scope>
    <source>
        <strain evidence="6">20211129_DDA</strain>
        <tissue evidence="6">Liver</tissue>
    </source>
</reference>
<dbReference type="EC" id="3.1.26.4" evidence="2"/>
<dbReference type="Pfam" id="PF00078">
    <property type="entry name" value="RVT_1"/>
    <property type="match status" value="1"/>
</dbReference>
<sequence length="689" mass="76448">MNHLVLRFVEGLRPEISQMIKNHLICWQAKPIDEVLQYAKYCSDEIELKQRKLKEKVMVMQIKAAQEGMQGNGLQQMVQQLQGNGKFQAQMRGRGRGGFVNRGPDLNTVVVQNDVQGMKKTNSDDEGDDGQISKPETETTDEEYPLISFFPMFTATDLPADLQGTVKEKVWDLTGKEVGLIKGVEPIKVSVKPNAVFPQVTQYHMTQDVLIQVYSWCRIPKGFSEPPSIFNQILKKDLESLQLPFNSTLVQYIDDLLIASKTRDDCKYDTTALLNHLGKNGHKVSPKKLQYCQKVISKPLVRLSVKEVKDGPDVITLTEKEMKAFIELRECMCRAPALDMPDYTKPFVLFCHERDACSLSVLTQVHGGANRPVAYFSVTLDPVAASLPGCLRAVAAVGQSLTQCEGMVMGHPLTVMVPHSVEILLTRTKTQHMTNARLTKYETTIVGSPNVTLKRCTVLNPATLLPNENTEVGDAEEVEHDCLEVEATTLPLINDPGHNLKAGDWVVVKKHMITTAEKEVSGPEINQRGTETEGEPVEDGLVTPITNETQRGDEEPISTEAPGGPTQREVLPEADGCGIEVEPLTDPESGGVEAEANWSAQTPPEPIAGPSRENTIESEEGNELPQGRSKTRETLRGDKWPKSQVTKGKVVVDDTIEEEVDTTRKEDLSEGELQGDRKLKRKRIANRRS</sequence>
<evidence type="ECO:0000259" key="5">
    <source>
        <dbReference type="Pfam" id="PF17919"/>
    </source>
</evidence>
<evidence type="ECO:0000256" key="2">
    <source>
        <dbReference type="ARBA" id="ARBA00012180"/>
    </source>
</evidence>
<dbReference type="Pfam" id="PF17919">
    <property type="entry name" value="RT_RNaseH_2"/>
    <property type="match status" value="1"/>
</dbReference>
<comment type="caution">
    <text evidence="6">The sequence shown here is derived from an EMBL/GenBank/DDBJ whole genome shotgun (WGS) entry which is preliminary data.</text>
</comment>
<dbReference type="AlphaFoldDB" id="A0AAV7PFN8"/>
<accession>A0AAV7PFN8</accession>
<feature type="domain" description="Reverse transcriptase/retrotransposon-derived protein RNase H-like" evidence="5">
    <location>
        <begin position="318"/>
        <end position="415"/>
    </location>
</feature>
<keyword evidence="7" id="KW-1185">Reference proteome</keyword>
<evidence type="ECO:0000313" key="7">
    <source>
        <dbReference type="Proteomes" id="UP001066276"/>
    </source>
</evidence>
<dbReference type="EMBL" id="JANPWB010000011">
    <property type="protein sequence ID" value="KAJ1125905.1"/>
    <property type="molecule type" value="Genomic_DNA"/>
</dbReference>
<feature type="compositionally biased region" description="Basic residues" evidence="3">
    <location>
        <begin position="678"/>
        <end position="689"/>
    </location>
</feature>
<feature type="domain" description="Reverse transcriptase" evidence="4">
    <location>
        <begin position="211"/>
        <end position="293"/>
    </location>
</feature>
<evidence type="ECO:0000259" key="4">
    <source>
        <dbReference type="Pfam" id="PF00078"/>
    </source>
</evidence>
<name>A0AAV7PFN8_PLEWA</name>